<reference evidence="3" key="1">
    <citation type="journal article" date="2016" name="Ticks Tick Borne Dis.">
        <title>De novo assembly and annotation of the salivary gland transcriptome of Rhipicephalus appendiculatus male and female ticks during blood feeding.</title>
        <authorList>
            <person name="de Castro M.H."/>
            <person name="de Klerk D."/>
            <person name="Pienaar R."/>
            <person name="Latif A.A."/>
            <person name="Rees D.J."/>
            <person name="Mans B.J."/>
        </authorList>
    </citation>
    <scope>NUCLEOTIDE SEQUENCE</scope>
    <source>
        <tissue evidence="3">Salivary glands</tissue>
    </source>
</reference>
<feature type="region of interest" description="Disordered" evidence="1">
    <location>
        <begin position="26"/>
        <end position="45"/>
    </location>
</feature>
<dbReference type="AlphaFoldDB" id="A0A131YYI4"/>
<protein>
    <recommendedName>
        <fullName evidence="4">Secreted protein</fullName>
    </recommendedName>
</protein>
<evidence type="ECO:0000256" key="1">
    <source>
        <dbReference type="SAM" id="MobiDB-lite"/>
    </source>
</evidence>
<name>A0A131YYI4_RHIAP</name>
<accession>A0A131YYI4</accession>
<sequence length="94" mass="10954">MAHLLDFFLSLSVANMGQPCIVRTPEEQCADEERRRGQRREGGRQLHWSPTFSEWNGLEFFQQKNIPLLLHDRSPRASICRSVVSSLGYFFTNR</sequence>
<dbReference type="EMBL" id="GEDV01004500">
    <property type="protein sequence ID" value="JAP84057.1"/>
    <property type="molecule type" value="Transcribed_RNA"/>
</dbReference>
<evidence type="ECO:0000313" key="3">
    <source>
        <dbReference type="EMBL" id="JAP84057.1"/>
    </source>
</evidence>
<evidence type="ECO:0000256" key="2">
    <source>
        <dbReference type="SAM" id="SignalP"/>
    </source>
</evidence>
<feature type="signal peptide" evidence="2">
    <location>
        <begin position="1"/>
        <end position="17"/>
    </location>
</feature>
<keyword evidence="2" id="KW-0732">Signal</keyword>
<proteinExistence type="predicted"/>
<feature type="chain" id="PRO_5007286342" description="Secreted protein" evidence="2">
    <location>
        <begin position="18"/>
        <end position="94"/>
    </location>
</feature>
<organism evidence="3">
    <name type="scientific">Rhipicephalus appendiculatus</name>
    <name type="common">Brown ear tick</name>
    <dbReference type="NCBI Taxonomy" id="34631"/>
    <lineage>
        <taxon>Eukaryota</taxon>
        <taxon>Metazoa</taxon>
        <taxon>Ecdysozoa</taxon>
        <taxon>Arthropoda</taxon>
        <taxon>Chelicerata</taxon>
        <taxon>Arachnida</taxon>
        <taxon>Acari</taxon>
        <taxon>Parasitiformes</taxon>
        <taxon>Ixodida</taxon>
        <taxon>Ixodoidea</taxon>
        <taxon>Ixodidae</taxon>
        <taxon>Rhipicephalinae</taxon>
        <taxon>Rhipicephalus</taxon>
        <taxon>Rhipicephalus</taxon>
    </lineage>
</organism>
<feature type="compositionally biased region" description="Basic and acidic residues" evidence="1">
    <location>
        <begin position="31"/>
        <end position="44"/>
    </location>
</feature>
<evidence type="ECO:0008006" key="4">
    <source>
        <dbReference type="Google" id="ProtNLM"/>
    </source>
</evidence>